<keyword evidence="2" id="KW-1185">Reference proteome</keyword>
<dbReference type="AlphaFoldDB" id="A0AAD6RE64"/>
<name>A0AAD6RE64_9ROSI</name>
<comment type="caution">
    <text evidence="1">The sequence shown here is derived from an EMBL/GenBank/DDBJ whole genome shotgun (WGS) entry which is preliminary data.</text>
</comment>
<gene>
    <name evidence="1" type="ORF">NC653_006307</name>
</gene>
<organism evidence="1 2">
    <name type="scientific">Populus alba x Populus x berolinensis</name>
    <dbReference type="NCBI Taxonomy" id="444605"/>
    <lineage>
        <taxon>Eukaryota</taxon>
        <taxon>Viridiplantae</taxon>
        <taxon>Streptophyta</taxon>
        <taxon>Embryophyta</taxon>
        <taxon>Tracheophyta</taxon>
        <taxon>Spermatophyta</taxon>
        <taxon>Magnoliopsida</taxon>
        <taxon>eudicotyledons</taxon>
        <taxon>Gunneridae</taxon>
        <taxon>Pentapetalae</taxon>
        <taxon>rosids</taxon>
        <taxon>fabids</taxon>
        <taxon>Malpighiales</taxon>
        <taxon>Salicaceae</taxon>
        <taxon>Saliceae</taxon>
        <taxon>Populus</taxon>
    </lineage>
</organism>
<dbReference type="EMBL" id="JAQIZT010000002">
    <property type="protein sequence ID" value="KAJ7007214.1"/>
    <property type="molecule type" value="Genomic_DNA"/>
</dbReference>
<dbReference type="Proteomes" id="UP001164929">
    <property type="component" value="Chromosome 2"/>
</dbReference>
<evidence type="ECO:0000313" key="1">
    <source>
        <dbReference type="EMBL" id="KAJ7007214.1"/>
    </source>
</evidence>
<accession>A0AAD6RE64</accession>
<protein>
    <submittedName>
        <fullName evidence="1">Uncharacterized protein</fullName>
    </submittedName>
</protein>
<evidence type="ECO:0000313" key="2">
    <source>
        <dbReference type="Proteomes" id="UP001164929"/>
    </source>
</evidence>
<reference evidence="1" key="1">
    <citation type="journal article" date="2023" name="Mol. Ecol. Resour.">
        <title>Chromosome-level genome assembly of a triploid poplar Populus alba 'Berolinensis'.</title>
        <authorList>
            <person name="Chen S."/>
            <person name="Yu Y."/>
            <person name="Wang X."/>
            <person name="Wang S."/>
            <person name="Zhang T."/>
            <person name="Zhou Y."/>
            <person name="He R."/>
            <person name="Meng N."/>
            <person name="Wang Y."/>
            <person name="Liu W."/>
            <person name="Liu Z."/>
            <person name="Liu J."/>
            <person name="Guo Q."/>
            <person name="Huang H."/>
            <person name="Sederoff R.R."/>
            <person name="Wang G."/>
            <person name="Qu G."/>
            <person name="Chen S."/>
        </authorList>
    </citation>
    <scope>NUCLEOTIDE SEQUENCE</scope>
    <source>
        <strain evidence="1">SC-2020</strain>
    </source>
</reference>
<proteinExistence type="predicted"/>
<sequence>MLKGIGQVHRSFMRALGLQNINWPKEIIETRS</sequence>